<dbReference type="InterPro" id="IPR019339">
    <property type="entry name" value="CIR_N_dom"/>
</dbReference>
<organism evidence="4 5">
    <name type="scientific">Rhinocladiella mackenziei CBS 650.93</name>
    <dbReference type="NCBI Taxonomy" id="1442369"/>
    <lineage>
        <taxon>Eukaryota</taxon>
        <taxon>Fungi</taxon>
        <taxon>Dikarya</taxon>
        <taxon>Ascomycota</taxon>
        <taxon>Pezizomycotina</taxon>
        <taxon>Eurotiomycetes</taxon>
        <taxon>Chaetothyriomycetidae</taxon>
        <taxon>Chaetothyriales</taxon>
        <taxon>Herpotrichiellaceae</taxon>
        <taxon>Rhinocladiella</taxon>
    </lineage>
</organism>
<evidence type="ECO:0000256" key="1">
    <source>
        <dbReference type="SAM" id="MobiDB-lite"/>
    </source>
</evidence>
<feature type="compositionally biased region" description="Basic and acidic residues" evidence="1">
    <location>
        <begin position="267"/>
        <end position="279"/>
    </location>
</feature>
<feature type="region of interest" description="Disordered" evidence="1">
    <location>
        <begin position="20"/>
        <end position="95"/>
    </location>
</feature>
<sequence length="428" mass="48029">MPLHLLGKKSWNVYNPANIERVRRDQAEARRREEENERRELKDAADARLQLLKHEPKETSRISSEQDGTLDSAVSGRGSYNVRMQKRKLPGEDDTDRDIRIARETTSTSYLDASTSTYKRRRSDKEDSLVDANGNISLIPVPNQSEASNISHKSRLEEDPYTVYLSHATGKGKDSGDTPWYSAVPVARPGGGISSRATEPWGDDSPQRRAREAARVSAIDPLAVMKKGVKQLREAEKHRKEWMTQRERDLKEVEDLAREEKEEEERERERADRDVDEHRQRRKERKRNASRNSTWMKGIPMGLENMITLIATAVTGTIIGMGGDTVIIIVMVIQTLTDKTENVAITMTMTMITETEDRPAGRTSPTTAAISMSITIISVSVSVPIDDGAHVPDQSHIQPPHCAEHFAVESGSLGTNQINSVTDHSILF</sequence>
<feature type="compositionally biased region" description="Basic and acidic residues" evidence="1">
    <location>
        <begin position="20"/>
        <end position="60"/>
    </location>
</feature>
<feature type="transmembrane region" description="Helical" evidence="2">
    <location>
        <begin position="306"/>
        <end position="333"/>
    </location>
</feature>
<proteinExistence type="predicted"/>
<keyword evidence="2" id="KW-0472">Membrane</keyword>
<feature type="region of interest" description="Disordered" evidence="1">
    <location>
        <begin position="253"/>
        <end position="295"/>
    </location>
</feature>
<dbReference type="RefSeq" id="XP_013270595.1">
    <property type="nucleotide sequence ID" value="XM_013415141.1"/>
</dbReference>
<keyword evidence="5" id="KW-1185">Reference proteome</keyword>
<accession>A0A0D2ICC2</accession>
<dbReference type="PANTHER" id="PTHR22093:SF0">
    <property type="entry name" value="LEUKOCYTE RECEPTOR CLUSTER MEMBER 1"/>
    <property type="match status" value="1"/>
</dbReference>
<feature type="region of interest" description="Disordered" evidence="1">
    <location>
        <begin position="186"/>
        <end position="210"/>
    </location>
</feature>
<name>A0A0D2ICC2_9EURO</name>
<dbReference type="SMART" id="SM01083">
    <property type="entry name" value="Cir_N"/>
    <property type="match status" value="1"/>
</dbReference>
<feature type="domain" description="CBF1-interacting co-repressor CIR N-terminal" evidence="3">
    <location>
        <begin position="10"/>
        <end position="46"/>
    </location>
</feature>
<dbReference type="HOGENOM" id="CLU_641153_0_0_1"/>
<dbReference type="Proteomes" id="UP000053617">
    <property type="component" value="Unassembled WGS sequence"/>
</dbReference>
<evidence type="ECO:0000313" key="5">
    <source>
        <dbReference type="Proteomes" id="UP000053617"/>
    </source>
</evidence>
<gene>
    <name evidence="4" type="ORF">Z518_07011</name>
</gene>
<reference evidence="4 5" key="1">
    <citation type="submission" date="2015-01" db="EMBL/GenBank/DDBJ databases">
        <title>The Genome Sequence of Rhinocladiella mackenzie CBS 650.93.</title>
        <authorList>
            <consortium name="The Broad Institute Genomics Platform"/>
            <person name="Cuomo C."/>
            <person name="de Hoog S."/>
            <person name="Gorbushina A."/>
            <person name="Stielow B."/>
            <person name="Teixiera M."/>
            <person name="Abouelleil A."/>
            <person name="Chapman S.B."/>
            <person name="Priest M."/>
            <person name="Young S.K."/>
            <person name="Wortman J."/>
            <person name="Nusbaum C."/>
            <person name="Birren B."/>
        </authorList>
    </citation>
    <scope>NUCLEOTIDE SEQUENCE [LARGE SCALE GENOMIC DNA]</scope>
    <source>
        <strain evidence="4 5">CBS 650.93</strain>
    </source>
</reference>
<dbReference type="InterPro" id="IPR039875">
    <property type="entry name" value="LENG1-like"/>
</dbReference>
<dbReference type="EMBL" id="KN847479">
    <property type="protein sequence ID" value="KIX03459.1"/>
    <property type="molecule type" value="Genomic_DNA"/>
</dbReference>
<feature type="compositionally biased region" description="Basic residues" evidence="1">
    <location>
        <begin position="280"/>
        <end position="289"/>
    </location>
</feature>
<dbReference type="GeneID" id="25295082"/>
<dbReference type="AlphaFoldDB" id="A0A0D2ICC2"/>
<dbReference type="PANTHER" id="PTHR22093">
    <property type="entry name" value="LEUKOCYTE RECEPTOR CLUSTER LRC MEMBER 1"/>
    <property type="match status" value="1"/>
</dbReference>
<protein>
    <recommendedName>
        <fullName evidence="3">CBF1-interacting co-repressor CIR N-terminal domain-containing protein</fullName>
    </recommendedName>
</protein>
<dbReference type="OrthoDB" id="2159131at2759"/>
<keyword evidence="2" id="KW-1133">Transmembrane helix</keyword>
<dbReference type="VEuPathDB" id="FungiDB:Z518_07011"/>
<evidence type="ECO:0000256" key="2">
    <source>
        <dbReference type="SAM" id="Phobius"/>
    </source>
</evidence>
<keyword evidence="2" id="KW-0812">Transmembrane</keyword>
<evidence type="ECO:0000259" key="3">
    <source>
        <dbReference type="SMART" id="SM01083"/>
    </source>
</evidence>
<evidence type="ECO:0000313" key="4">
    <source>
        <dbReference type="EMBL" id="KIX03459.1"/>
    </source>
</evidence>